<keyword evidence="4" id="KW-1185">Reference proteome</keyword>
<protein>
    <submittedName>
        <fullName evidence="3">Uncharacterized protein</fullName>
    </submittedName>
</protein>
<evidence type="ECO:0000313" key="3">
    <source>
        <dbReference type="EMBL" id="KAG1786929.1"/>
    </source>
</evidence>
<dbReference type="RefSeq" id="XP_041154325.1">
    <property type="nucleotide sequence ID" value="XM_041300756.1"/>
</dbReference>
<feature type="compositionally biased region" description="Gly residues" evidence="1">
    <location>
        <begin position="87"/>
        <end position="97"/>
    </location>
</feature>
<gene>
    <name evidence="3" type="ORF">HD556DRAFT_1313134</name>
</gene>
<sequence length="127" mass="13700">MFIRLSTVFVMLLGLAALVSAVPDKVKREEVAEPVVTWRIPGEVPRTPQCLSGPCADTRQVWAIQAEFKDKAACLLLITARVIGGDDGGADGVGGSIMPGTSEFRPQSDTSLVRDRFGDAQWRSDPK</sequence>
<organism evidence="3 4">
    <name type="scientific">Suillus plorans</name>
    <dbReference type="NCBI Taxonomy" id="116603"/>
    <lineage>
        <taxon>Eukaryota</taxon>
        <taxon>Fungi</taxon>
        <taxon>Dikarya</taxon>
        <taxon>Basidiomycota</taxon>
        <taxon>Agaricomycotina</taxon>
        <taxon>Agaricomycetes</taxon>
        <taxon>Agaricomycetidae</taxon>
        <taxon>Boletales</taxon>
        <taxon>Suillineae</taxon>
        <taxon>Suillaceae</taxon>
        <taxon>Suillus</taxon>
    </lineage>
</organism>
<dbReference type="EMBL" id="JABBWE010000086">
    <property type="protein sequence ID" value="KAG1786929.1"/>
    <property type="molecule type" value="Genomic_DNA"/>
</dbReference>
<reference evidence="3" key="1">
    <citation type="journal article" date="2020" name="New Phytol.">
        <title>Comparative genomics reveals dynamic genome evolution in host specialist ectomycorrhizal fungi.</title>
        <authorList>
            <person name="Lofgren L.A."/>
            <person name="Nguyen N.H."/>
            <person name="Vilgalys R."/>
            <person name="Ruytinx J."/>
            <person name="Liao H.L."/>
            <person name="Branco S."/>
            <person name="Kuo A."/>
            <person name="LaButti K."/>
            <person name="Lipzen A."/>
            <person name="Andreopoulos W."/>
            <person name="Pangilinan J."/>
            <person name="Riley R."/>
            <person name="Hundley H."/>
            <person name="Na H."/>
            <person name="Barry K."/>
            <person name="Grigoriev I.V."/>
            <person name="Stajich J.E."/>
            <person name="Kennedy P.G."/>
        </authorList>
    </citation>
    <scope>NUCLEOTIDE SEQUENCE</scope>
    <source>
        <strain evidence="3">S12</strain>
    </source>
</reference>
<dbReference type="Proteomes" id="UP000719766">
    <property type="component" value="Unassembled WGS sequence"/>
</dbReference>
<evidence type="ECO:0000256" key="2">
    <source>
        <dbReference type="SAM" id="SignalP"/>
    </source>
</evidence>
<dbReference type="OrthoDB" id="10447151at2759"/>
<comment type="caution">
    <text evidence="3">The sequence shown here is derived from an EMBL/GenBank/DDBJ whole genome shotgun (WGS) entry which is preliminary data.</text>
</comment>
<feature type="region of interest" description="Disordered" evidence="1">
    <location>
        <begin position="87"/>
        <end position="110"/>
    </location>
</feature>
<keyword evidence="2" id="KW-0732">Signal</keyword>
<feature type="chain" id="PRO_5040119127" evidence="2">
    <location>
        <begin position="22"/>
        <end position="127"/>
    </location>
</feature>
<name>A0A9P7DC81_9AGAM</name>
<feature type="signal peptide" evidence="2">
    <location>
        <begin position="1"/>
        <end position="21"/>
    </location>
</feature>
<evidence type="ECO:0000256" key="1">
    <source>
        <dbReference type="SAM" id="MobiDB-lite"/>
    </source>
</evidence>
<dbReference type="GeneID" id="64594520"/>
<accession>A0A9P7DC81</accession>
<proteinExistence type="predicted"/>
<evidence type="ECO:0000313" key="4">
    <source>
        <dbReference type="Proteomes" id="UP000719766"/>
    </source>
</evidence>
<dbReference type="AlphaFoldDB" id="A0A9P7DC81"/>